<keyword evidence="2" id="KW-1185">Reference proteome</keyword>
<sequence length="556" mass="59861">MFYSHAAIAAAVILSTVVGAQNSSSLPIVDLGYELIQAANFNQETAGFYNFSNIRYAAPPLGELRFTKPEKPAVNRSVVNTGSYGPICPQANPAWEAIAAEWIPLYLSGNQTTFNESQFATSSNSTALPAQDPRTNEDCLFLDVFVPQSVFENRGGYGAPVAVWIYGGGYTAGSKVSSGSPAGLLARSEGAQESGLIYVAMNYRLGAFGWLAGPTFQTNGTANAGLYDQRLALEWVQENIHLFGGDPNRVTVFGESAGGGSIMHQVTSFGGKEGSVPFQQAIPQSPGFLPIGSPIQEEATFNAYLALLNVSTIEEARQLPYTALQTANIIQVGSSSYGGFTYGPVVDGNFVPDLPGQLLARGQYDTSLRLMLGHNADEGLLFTSPFIANNSDFRALVTTQFPTLNVYSSIVDYIVNTLYPPIFDGSQAMGYRDQIGRAAAMISEVSFTCNTFYLDKAFANDTFSYLFAIPPALHGEDVPYTYYPSAGVEVPAIAIALQEYITRFAETGNPNVQGVPYFDLYSANATVQVLNITGISEIRDPAANARCDWWQKGLIF</sequence>
<reference evidence="1" key="1">
    <citation type="submission" date="2024-02" db="EMBL/GenBank/DDBJ databases">
        <title>Metagenome Assembled Genome of Zalaria obscura JY119.</title>
        <authorList>
            <person name="Vighnesh L."/>
            <person name="Jagadeeshwari U."/>
            <person name="Venkata Ramana C."/>
            <person name="Sasikala C."/>
        </authorList>
    </citation>
    <scope>NUCLEOTIDE SEQUENCE</scope>
    <source>
        <strain evidence="1">JY119</strain>
    </source>
</reference>
<dbReference type="Proteomes" id="UP001320706">
    <property type="component" value="Unassembled WGS sequence"/>
</dbReference>
<protein>
    <submittedName>
        <fullName evidence="1">Uncharacterized protein</fullName>
    </submittedName>
</protein>
<evidence type="ECO:0000313" key="1">
    <source>
        <dbReference type="EMBL" id="KAK8221851.1"/>
    </source>
</evidence>
<evidence type="ECO:0000313" key="2">
    <source>
        <dbReference type="Proteomes" id="UP001320706"/>
    </source>
</evidence>
<gene>
    <name evidence="1" type="ORF">M8818_000016</name>
</gene>
<accession>A0ACC3SNT9</accession>
<comment type="caution">
    <text evidence="1">The sequence shown here is derived from an EMBL/GenBank/DDBJ whole genome shotgun (WGS) entry which is preliminary data.</text>
</comment>
<dbReference type="EMBL" id="JAMKPW020000001">
    <property type="protein sequence ID" value="KAK8221851.1"/>
    <property type="molecule type" value="Genomic_DNA"/>
</dbReference>
<name>A0ACC3SNT9_9PEZI</name>
<proteinExistence type="predicted"/>
<organism evidence="1 2">
    <name type="scientific">Zalaria obscura</name>
    <dbReference type="NCBI Taxonomy" id="2024903"/>
    <lineage>
        <taxon>Eukaryota</taxon>
        <taxon>Fungi</taxon>
        <taxon>Dikarya</taxon>
        <taxon>Ascomycota</taxon>
        <taxon>Pezizomycotina</taxon>
        <taxon>Dothideomycetes</taxon>
        <taxon>Dothideomycetidae</taxon>
        <taxon>Dothideales</taxon>
        <taxon>Zalariaceae</taxon>
        <taxon>Zalaria</taxon>
    </lineage>
</organism>